<evidence type="ECO:0000313" key="1">
    <source>
        <dbReference type="EMBL" id="AFM11602.1"/>
    </source>
</evidence>
<dbReference type="HOGENOM" id="CLU_358599_0_0_12"/>
<reference evidence="1 2" key="1">
    <citation type="submission" date="2012-06" db="EMBL/GenBank/DDBJ databases">
        <title>The complete chromosome of genome of Turneriella parva DSM 21527.</title>
        <authorList>
            <consortium name="US DOE Joint Genome Institute (JGI-PGF)"/>
            <person name="Lucas S."/>
            <person name="Han J."/>
            <person name="Lapidus A."/>
            <person name="Bruce D."/>
            <person name="Goodwin L."/>
            <person name="Pitluck S."/>
            <person name="Peters L."/>
            <person name="Kyrpides N."/>
            <person name="Mavromatis K."/>
            <person name="Ivanova N."/>
            <person name="Mikhailova N."/>
            <person name="Chertkov O."/>
            <person name="Detter J.C."/>
            <person name="Tapia R."/>
            <person name="Han C."/>
            <person name="Land M."/>
            <person name="Hauser L."/>
            <person name="Markowitz V."/>
            <person name="Cheng J.-F."/>
            <person name="Hugenholtz P."/>
            <person name="Woyke T."/>
            <person name="Wu D."/>
            <person name="Gronow S."/>
            <person name="Wellnitz S."/>
            <person name="Brambilla E."/>
            <person name="Klenk H.-P."/>
            <person name="Eisen J.A."/>
        </authorList>
    </citation>
    <scope>NUCLEOTIDE SEQUENCE [LARGE SCALE GENOMIC DNA]</scope>
    <source>
        <strain evidence="2">ATCC BAA-1111 / DSM 21527 / NCTC 11395 / H</strain>
    </source>
</reference>
<dbReference type="OrthoDB" id="166985at2"/>
<dbReference type="STRING" id="869212.Turpa_0953"/>
<dbReference type="InterPro" id="IPR013783">
    <property type="entry name" value="Ig-like_fold"/>
</dbReference>
<dbReference type="SUPFAM" id="SSF51126">
    <property type="entry name" value="Pectin lyase-like"/>
    <property type="match status" value="1"/>
</dbReference>
<dbReference type="Gene3D" id="2.60.40.10">
    <property type="entry name" value="Immunoglobulins"/>
    <property type="match status" value="1"/>
</dbReference>
<dbReference type="RefSeq" id="WP_014802120.1">
    <property type="nucleotide sequence ID" value="NC_018020.1"/>
</dbReference>
<dbReference type="Proteomes" id="UP000006048">
    <property type="component" value="Chromosome"/>
</dbReference>
<dbReference type="InterPro" id="IPR011050">
    <property type="entry name" value="Pectin_lyase_fold/virulence"/>
</dbReference>
<dbReference type="InterPro" id="IPR006626">
    <property type="entry name" value="PbH1"/>
</dbReference>
<gene>
    <name evidence="1" type="ordered locus">Turpa_0953</name>
</gene>
<name>I4B2U5_TURPD</name>
<dbReference type="AlphaFoldDB" id="I4B2U5"/>
<dbReference type="EMBL" id="CP002959">
    <property type="protein sequence ID" value="AFM11602.1"/>
    <property type="molecule type" value="Genomic_DNA"/>
</dbReference>
<organism evidence="1 2">
    <name type="scientific">Turneriella parva (strain ATCC BAA-1111 / DSM 21527 / NCTC 11395 / H)</name>
    <name type="common">Leptospira parva</name>
    <dbReference type="NCBI Taxonomy" id="869212"/>
    <lineage>
        <taxon>Bacteria</taxon>
        <taxon>Pseudomonadati</taxon>
        <taxon>Spirochaetota</taxon>
        <taxon>Spirochaetia</taxon>
        <taxon>Leptospirales</taxon>
        <taxon>Leptospiraceae</taxon>
        <taxon>Turneriella</taxon>
    </lineage>
</organism>
<keyword evidence="2" id="KW-1185">Reference proteome</keyword>
<sequence>MARNAFYRTIFFLIAALLFACKDYSTSDILNLKFPSGGTKGLRITAPSPITVGQPFTVTITATNTVRPEGIQQEYQNPVNLTLQVGGGTLSSVTGGGWFLGTQNFTVVYNNPSLSLNSTEVILLRVTDSTDASFTTVSNNITASSQVVFNQFKLVAPGTAFKGQPFDLTITATNSDNTTNTAYNGTVNLSTYLVAGTITPSSVTGFVNGVATVSVTLSDSYTSLQLRAVDSVTATLSGLSNTFQVYFDSVALAAFAQSAAAIRVTWNYPTGTTQALVYRDSGSGFQLLSTIYLPTANYTDTAGLIAGQTYSYRVIVQDNLGTLQYQATTTAVPSGCTTSVAGTVTSETWTPAQSPYCVTGNVSITGALTISAGTVVLVNPTFSITVASGGALTAQGTQSAQVVFTSANASPTPGNWGGIIFATGAVGSTITSDNYSSGSLLQYVIVEYAGPGITTAESLYLDNCTIQNNRTTTTNGAGISANQAAGKQIVLRNTLILNNTVATTLYGGGLYATQRAAIYSAKFFNNSVTHVANFLRGGAAYLAGDANIITSSQFINNSLSSAQSNHQGGALYIVGDFNVMTGNTFQGNFISLTNTAHGAAAYLLSNNNNVINNIFSGNTATAVTAGSFGGALVINGFGNTLTRNTFSGNTSTGNLSNGGALTFGNNNTVTYNLFTTNAAVRGGAIFATGTTATVNHNQFVSNTATNGNNVFYAAAGTLNFTNNHWVGAVSGQTAMGICDGSNTGGSCGTSSGTIDASSARATAWPLCKTSPSDPDCVGANF</sequence>
<evidence type="ECO:0000313" key="2">
    <source>
        <dbReference type="Proteomes" id="UP000006048"/>
    </source>
</evidence>
<proteinExistence type="predicted"/>
<accession>I4B2U5</accession>
<dbReference type="KEGG" id="tpx:Turpa_0953"/>
<protein>
    <submittedName>
        <fullName evidence="1">Polymorphic membrane protein Chlamydia</fullName>
    </submittedName>
</protein>
<dbReference type="SMART" id="SM00710">
    <property type="entry name" value="PbH1"/>
    <property type="match status" value="6"/>
</dbReference>
<dbReference type="PROSITE" id="PS51257">
    <property type="entry name" value="PROKAR_LIPOPROTEIN"/>
    <property type="match status" value="1"/>
</dbReference>